<dbReference type="OrthoDB" id="9823783at2"/>
<sequence length="208" mass="22276">MPSTLAVALLVSVVMTVTGPPDLGHLEAALLTTAEMPAGFAVAEGDDPVVAQQRYGYSDYCGFRRLDPVDQSFSGYALSRTFVRDGRAVTMSVGEPGDTWIHATVRDVTEQPAMCPEYSDAMSEVDYHVTAVPLPGAGPDAAAMAESWSVTMAEGGLNWSRDLTAVVARGDLIATFTTEHPRNEPNFVTDAEFATIVAAGARRLERYE</sequence>
<name>A0A1I2EKI5_9ACTN</name>
<keyword evidence="2" id="KW-1185">Reference proteome</keyword>
<accession>A0A1I2EKI5</accession>
<dbReference type="AlphaFoldDB" id="A0A1I2EKI5"/>
<evidence type="ECO:0000313" key="1">
    <source>
        <dbReference type="EMBL" id="SFE93127.1"/>
    </source>
</evidence>
<gene>
    <name evidence="1" type="ORF">SAMN05421541_104527</name>
</gene>
<dbReference type="EMBL" id="FONV01000004">
    <property type="protein sequence ID" value="SFE93127.1"/>
    <property type="molecule type" value="Genomic_DNA"/>
</dbReference>
<evidence type="ECO:0008006" key="3">
    <source>
        <dbReference type="Google" id="ProtNLM"/>
    </source>
</evidence>
<dbReference type="RefSeq" id="WP_093613400.1">
    <property type="nucleotide sequence ID" value="NZ_BOMT01000028.1"/>
</dbReference>
<dbReference type="Proteomes" id="UP000199645">
    <property type="component" value="Unassembled WGS sequence"/>
</dbReference>
<organism evidence="1 2">
    <name type="scientific">Actinoplanes philippinensis</name>
    <dbReference type="NCBI Taxonomy" id="35752"/>
    <lineage>
        <taxon>Bacteria</taxon>
        <taxon>Bacillati</taxon>
        <taxon>Actinomycetota</taxon>
        <taxon>Actinomycetes</taxon>
        <taxon>Micromonosporales</taxon>
        <taxon>Micromonosporaceae</taxon>
        <taxon>Actinoplanes</taxon>
    </lineage>
</organism>
<protein>
    <recommendedName>
        <fullName evidence="3">PknH-like extracellular domain-containing protein</fullName>
    </recommendedName>
</protein>
<evidence type="ECO:0000313" key="2">
    <source>
        <dbReference type="Proteomes" id="UP000199645"/>
    </source>
</evidence>
<reference evidence="1 2" key="1">
    <citation type="submission" date="2016-10" db="EMBL/GenBank/DDBJ databases">
        <authorList>
            <person name="de Groot N.N."/>
        </authorList>
    </citation>
    <scope>NUCLEOTIDE SEQUENCE [LARGE SCALE GENOMIC DNA]</scope>
    <source>
        <strain evidence="1 2">DSM 43019</strain>
    </source>
</reference>
<proteinExistence type="predicted"/>